<dbReference type="SUPFAM" id="SSF88946">
    <property type="entry name" value="Sigma2 domain of RNA polymerase sigma factors"/>
    <property type="match status" value="1"/>
</dbReference>
<dbReference type="InterPro" id="IPR014327">
    <property type="entry name" value="RNA_pol_sigma70_bacteroid"/>
</dbReference>
<dbReference type="EMBL" id="VTAV01000011">
    <property type="protein sequence ID" value="TYR34706.1"/>
    <property type="molecule type" value="Genomic_DNA"/>
</dbReference>
<evidence type="ECO:0000259" key="5">
    <source>
        <dbReference type="Pfam" id="PF08281"/>
    </source>
</evidence>
<dbReference type="GO" id="GO:0003677">
    <property type="term" value="F:DNA binding"/>
    <property type="evidence" value="ECO:0007669"/>
    <property type="project" value="InterPro"/>
</dbReference>
<dbReference type="NCBIfam" id="TIGR02985">
    <property type="entry name" value="Sig70_bacteroi1"/>
    <property type="match status" value="1"/>
</dbReference>
<dbReference type="InterPro" id="IPR036388">
    <property type="entry name" value="WH-like_DNA-bd_sf"/>
</dbReference>
<dbReference type="InterPro" id="IPR039425">
    <property type="entry name" value="RNA_pol_sigma-70-like"/>
</dbReference>
<evidence type="ECO:0000256" key="2">
    <source>
        <dbReference type="ARBA" id="ARBA00023015"/>
    </source>
</evidence>
<evidence type="ECO:0000256" key="1">
    <source>
        <dbReference type="ARBA" id="ARBA00010641"/>
    </source>
</evidence>
<dbReference type="GO" id="GO:0016987">
    <property type="term" value="F:sigma factor activity"/>
    <property type="evidence" value="ECO:0007669"/>
    <property type="project" value="UniProtKB-KW"/>
</dbReference>
<accession>A0A5D4H1I6</accession>
<sequence length="171" mass="20600">MQIDKKQFEVLFQLYWKRMFSFAAKTVLEEEDAKEIVQDVFKSLWERRRDLELQDAERYLLRSVKLKTLEFLRNKGNRRRHHQVILQNKTPYYEEDNFHYKELYNQLNTVVESLPNQCKNVFKMSREEGLTNKEIANNLLITERAVEYHISKALAVIKLKLSKSLNMVKTN</sequence>
<evidence type="ECO:0000256" key="3">
    <source>
        <dbReference type="ARBA" id="ARBA00023082"/>
    </source>
</evidence>
<feature type="domain" description="RNA polymerase sigma factor 70 region 4 type 2" evidence="5">
    <location>
        <begin position="106"/>
        <end position="155"/>
    </location>
</feature>
<protein>
    <submittedName>
        <fullName evidence="6">RNA polymerase sigma-70 factor</fullName>
    </submittedName>
</protein>
<comment type="similarity">
    <text evidence="1">Belongs to the sigma-70 factor family. ECF subfamily.</text>
</comment>
<dbReference type="InterPro" id="IPR013324">
    <property type="entry name" value="RNA_pol_sigma_r3/r4-like"/>
</dbReference>
<proteinExistence type="inferred from homology"/>
<dbReference type="Gene3D" id="1.10.1740.10">
    <property type="match status" value="1"/>
</dbReference>
<evidence type="ECO:0000313" key="7">
    <source>
        <dbReference type="Proteomes" id="UP000322362"/>
    </source>
</evidence>
<dbReference type="InterPro" id="IPR013325">
    <property type="entry name" value="RNA_pol_sigma_r2"/>
</dbReference>
<reference evidence="6 7" key="1">
    <citation type="submission" date="2019-08" db="EMBL/GenBank/DDBJ databases">
        <title>Phlebobacter frassis gen. nov. sp. nov., a new member of family Sphingobacteriaceae isolated from sand fly rearing media.</title>
        <authorList>
            <person name="Kakumanu M.L."/>
            <person name="Marayati B.F."/>
            <person name="Wada-Katsumata A."/>
            <person name="Wasserberg G."/>
            <person name="Schal C."/>
            <person name="Apperson C.S."/>
            <person name="Ponnusamy L."/>
        </authorList>
    </citation>
    <scope>NUCLEOTIDE SEQUENCE [LARGE SCALE GENOMIC DNA]</scope>
    <source>
        <strain evidence="6 7">SSI9</strain>
    </source>
</reference>
<comment type="caution">
    <text evidence="6">The sequence shown here is derived from an EMBL/GenBank/DDBJ whole genome shotgun (WGS) entry which is preliminary data.</text>
</comment>
<dbReference type="RefSeq" id="WP_148919980.1">
    <property type="nucleotide sequence ID" value="NZ_VTAV01000011.1"/>
</dbReference>
<dbReference type="PANTHER" id="PTHR43133:SF46">
    <property type="entry name" value="RNA POLYMERASE SIGMA-70 FACTOR ECF SUBFAMILY"/>
    <property type="match status" value="1"/>
</dbReference>
<keyword evidence="3" id="KW-0731">Sigma factor</keyword>
<gene>
    <name evidence="6" type="ORF">FXV77_14645</name>
</gene>
<dbReference type="Proteomes" id="UP000322362">
    <property type="component" value="Unassembled WGS sequence"/>
</dbReference>
<dbReference type="GO" id="GO:0006352">
    <property type="term" value="P:DNA-templated transcription initiation"/>
    <property type="evidence" value="ECO:0007669"/>
    <property type="project" value="InterPro"/>
</dbReference>
<dbReference type="Gene3D" id="1.10.10.10">
    <property type="entry name" value="Winged helix-like DNA-binding domain superfamily/Winged helix DNA-binding domain"/>
    <property type="match status" value="1"/>
</dbReference>
<name>A0A5D4H1I6_9SPHI</name>
<dbReference type="InterPro" id="IPR013249">
    <property type="entry name" value="RNA_pol_sigma70_r4_t2"/>
</dbReference>
<organism evidence="6 7">
    <name type="scientific">Sphingobacterium phlebotomi</name>
    <dbReference type="NCBI Taxonomy" id="2605433"/>
    <lineage>
        <taxon>Bacteria</taxon>
        <taxon>Pseudomonadati</taxon>
        <taxon>Bacteroidota</taxon>
        <taxon>Sphingobacteriia</taxon>
        <taxon>Sphingobacteriales</taxon>
        <taxon>Sphingobacteriaceae</taxon>
        <taxon>Sphingobacterium</taxon>
    </lineage>
</organism>
<dbReference type="InterPro" id="IPR014284">
    <property type="entry name" value="RNA_pol_sigma-70_dom"/>
</dbReference>
<dbReference type="SUPFAM" id="SSF88659">
    <property type="entry name" value="Sigma3 and sigma4 domains of RNA polymerase sigma factors"/>
    <property type="match status" value="1"/>
</dbReference>
<dbReference type="PANTHER" id="PTHR43133">
    <property type="entry name" value="RNA POLYMERASE ECF-TYPE SIGMA FACTO"/>
    <property type="match status" value="1"/>
</dbReference>
<dbReference type="NCBIfam" id="TIGR02937">
    <property type="entry name" value="sigma70-ECF"/>
    <property type="match status" value="1"/>
</dbReference>
<evidence type="ECO:0000313" key="6">
    <source>
        <dbReference type="EMBL" id="TYR34706.1"/>
    </source>
</evidence>
<dbReference type="AlphaFoldDB" id="A0A5D4H1I6"/>
<keyword evidence="2" id="KW-0805">Transcription regulation</keyword>
<keyword evidence="7" id="KW-1185">Reference proteome</keyword>
<evidence type="ECO:0000256" key="4">
    <source>
        <dbReference type="ARBA" id="ARBA00023163"/>
    </source>
</evidence>
<keyword evidence="4" id="KW-0804">Transcription</keyword>
<dbReference type="Pfam" id="PF08281">
    <property type="entry name" value="Sigma70_r4_2"/>
    <property type="match status" value="1"/>
</dbReference>